<dbReference type="CDD" id="cd03214">
    <property type="entry name" value="ABC_Iron-Siderophores_B12_Hemin"/>
    <property type="match status" value="1"/>
</dbReference>
<organism evidence="6 7">
    <name type="scientific">Paenibacillus rigui</name>
    <dbReference type="NCBI Taxonomy" id="554312"/>
    <lineage>
        <taxon>Bacteria</taxon>
        <taxon>Bacillati</taxon>
        <taxon>Bacillota</taxon>
        <taxon>Bacilli</taxon>
        <taxon>Bacillales</taxon>
        <taxon>Paenibacillaceae</taxon>
        <taxon>Paenibacillus</taxon>
    </lineage>
</organism>
<dbReference type="GO" id="GO:0016887">
    <property type="term" value="F:ATP hydrolysis activity"/>
    <property type="evidence" value="ECO:0007669"/>
    <property type="project" value="InterPro"/>
</dbReference>
<evidence type="ECO:0000313" key="7">
    <source>
        <dbReference type="Proteomes" id="UP000215509"/>
    </source>
</evidence>
<dbReference type="PROSITE" id="PS50893">
    <property type="entry name" value="ABC_TRANSPORTER_2"/>
    <property type="match status" value="1"/>
</dbReference>
<dbReference type="Pfam" id="PF00005">
    <property type="entry name" value="ABC_tran"/>
    <property type="match status" value="1"/>
</dbReference>
<dbReference type="PROSITE" id="PS00211">
    <property type="entry name" value="ABC_TRANSPORTER_1"/>
    <property type="match status" value="1"/>
</dbReference>
<evidence type="ECO:0000256" key="4">
    <source>
        <dbReference type="ARBA" id="ARBA00022967"/>
    </source>
</evidence>
<keyword evidence="2" id="KW-0547">Nucleotide-binding</keyword>
<dbReference type="OrthoDB" id="9787851at2"/>
<reference evidence="6 7" key="1">
    <citation type="submission" date="2017-07" db="EMBL/GenBank/DDBJ databases">
        <title>Genome sequencing and assembly of Paenibacillus rigui.</title>
        <authorList>
            <person name="Mayilraj S."/>
        </authorList>
    </citation>
    <scope>NUCLEOTIDE SEQUENCE [LARGE SCALE GENOMIC DNA]</scope>
    <source>
        <strain evidence="6 7">JCM 16352</strain>
    </source>
</reference>
<dbReference type="FunFam" id="3.40.50.300:FF:000134">
    <property type="entry name" value="Iron-enterobactin ABC transporter ATP-binding protein"/>
    <property type="match status" value="1"/>
</dbReference>
<dbReference type="InterPro" id="IPR003439">
    <property type="entry name" value="ABC_transporter-like_ATP-bd"/>
</dbReference>
<evidence type="ECO:0000256" key="2">
    <source>
        <dbReference type="ARBA" id="ARBA00022741"/>
    </source>
</evidence>
<dbReference type="PANTHER" id="PTHR42794">
    <property type="entry name" value="HEMIN IMPORT ATP-BINDING PROTEIN HMUV"/>
    <property type="match status" value="1"/>
</dbReference>
<dbReference type="AlphaFoldDB" id="A0A229UU75"/>
<keyword evidence="3 6" id="KW-0067">ATP-binding</keyword>
<accession>A0A229UU75</accession>
<evidence type="ECO:0000256" key="1">
    <source>
        <dbReference type="ARBA" id="ARBA00022448"/>
    </source>
</evidence>
<dbReference type="EMBL" id="NMQW01000013">
    <property type="protein sequence ID" value="OXM86715.1"/>
    <property type="molecule type" value="Genomic_DNA"/>
</dbReference>
<evidence type="ECO:0000259" key="5">
    <source>
        <dbReference type="PROSITE" id="PS50893"/>
    </source>
</evidence>
<name>A0A229UU75_9BACL</name>
<protein>
    <submittedName>
        <fullName evidence="6">ABC transporter ATP-binding protein</fullName>
    </submittedName>
</protein>
<comment type="caution">
    <text evidence="6">The sequence shown here is derived from an EMBL/GenBank/DDBJ whole genome shotgun (WGS) entry which is preliminary data.</text>
</comment>
<feature type="domain" description="ABC transporter" evidence="5">
    <location>
        <begin position="1"/>
        <end position="238"/>
    </location>
</feature>
<dbReference type="Gene3D" id="3.40.50.300">
    <property type="entry name" value="P-loop containing nucleotide triphosphate hydrolases"/>
    <property type="match status" value="1"/>
</dbReference>
<keyword evidence="1" id="KW-0813">Transport</keyword>
<dbReference type="SUPFAM" id="SSF52540">
    <property type="entry name" value="P-loop containing nucleoside triphosphate hydrolases"/>
    <property type="match status" value="1"/>
</dbReference>
<dbReference type="InterPro" id="IPR003593">
    <property type="entry name" value="AAA+_ATPase"/>
</dbReference>
<proteinExistence type="predicted"/>
<gene>
    <name evidence="6" type="ORF">CF651_09565</name>
</gene>
<dbReference type="SMART" id="SM00382">
    <property type="entry name" value="AAA"/>
    <property type="match status" value="1"/>
</dbReference>
<sequence>MQAEKVSLAYATGQVLHDVSFAVAAGESFGIIGPNGSGKSSLLKLISGVLKPTAGELRLEGRPAHLHPRRSLARWMAVLQQDALPPLDFTVREVIEMGRFPFQNWLGDERNGDARQLIDTIVDRLQLQELQHRSVSQLSGGERQRVALGKVMAQQPRLLLLDEPTTYLDIGYQVQMMEWIRRWQQEEELTVVAVLHDLNLAAQYCGRLLLVQAGRVVSIGQPEEVIRPELLERVYGTQPIVLPHPATGVPQVLLHGGGAEHEA</sequence>
<dbReference type="InterPro" id="IPR027417">
    <property type="entry name" value="P-loop_NTPase"/>
</dbReference>
<dbReference type="GO" id="GO:0005524">
    <property type="term" value="F:ATP binding"/>
    <property type="evidence" value="ECO:0007669"/>
    <property type="project" value="UniProtKB-KW"/>
</dbReference>
<evidence type="ECO:0000313" key="6">
    <source>
        <dbReference type="EMBL" id="OXM86715.1"/>
    </source>
</evidence>
<dbReference type="Proteomes" id="UP000215509">
    <property type="component" value="Unassembled WGS sequence"/>
</dbReference>
<evidence type="ECO:0000256" key="3">
    <source>
        <dbReference type="ARBA" id="ARBA00022840"/>
    </source>
</evidence>
<dbReference type="InterPro" id="IPR017871">
    <property type="entry name" value="ABC_transporter-like_CS"/>
</dbReference>
<dbReference type="PANTHER" id="PTHR42794:SF1">
    <property type="entry name" value="HEMIN IMPORT ATP-BINDING PROTEIN HMUV"/>
    <property type="match status" value="1"/>
</dbReference>
<keyword evidence="4" id="KW-1278">Translocase</keyword>
<keyword evidence="7" id="KW-1185">Reference proteome</keyword>